<dbReference type="InterPro" id="IPR052199">
    <property type="entry name" value="MIPS"/>
</dbReference>
<name>X1R3Q5_9ZZZZ</name>
<sequence>MKKIKIAVIGVGNCASSLIQGIYYYKDKNREDAIGLMHWDIGGYKPYDIEVVAAVDVDRRKVEKDVSEAIFSEPNCTKVFCKDIPRIGVSVVMGKVLDGVARHMKESPDDQTFVISEEKEEDIVDVLKQSGAEIALNYLP</sequence>
<organism evidence="1">
    <name type="scientific">marine sediment metagenome</name>
    <dbReference type="NCBI Taxonomy" id="412755"/>
    <lineage>
        <taxon>unclassified sequences</taxon>
        <taxon>metagenomes</taxon>
        <taxon>ecological metagenomes</taxon>
    </lineage>
</organism>
<protein>
    <recommendedName>
        <fullName evidence="2">Myo-inositol-1-phosphate synthase GAPDH-like domain-containing protein</fullName>
    </recommendedName>
</protein>
<dbReference type="PANTHER" id="PTHR43125">
    <property type="entry name" value="INOSITOL-3-PHOSPHATE SYNTHASE"/>
    <property type="match status" value="1"/>
</dbReference>
<evidence type="ECO:0008006" key="2">
    <source>
        <dbReference type="Google" id="ProtNLM"/>
    </source>
</evidence>
<accession>X1R3Q5</accession>
<reference evidence="1" key="1">
    <citation type="journal article" date="2014" name="Front. Microbiol.">
        <title>High frequency of phylogenetically diverse reductive dehalogenase-homologous genes in deep subseafloor sedimentary metagenomes.</title>
        <authorList>
            <person name="Kawai M."/>
            <person name="Futagami T."/>
            <person name="Toyoda A."/>
            <person name="Takaki Y."/>
            <person name="Nishi S."/>
            <person name="Hori S."/>
            <person name="Arai W."/>
            <person name="Tsubouchi T."/>
            <person name="Morono Y."/>
            <person name="Uchiyama I."/>
            <person name="Ito T."/>
            <person name="Fujiyama A."/>
            <person name="Inagaki F."/>
            <person name="Takami H."/>
        </authorList>
    </citation>
    <scope>NUCLEOTIDE SEQUENCE</scope>
    <source>
        <strain evidence="1">Expedition CK06-06</strain>
    </source>
</reference>
<dbReference type="SUPFAM" id="SSF51735">
    <property type="entry name" value="NAD(P)-binding Rossmann-fold domains"/>
    <property type="match status" value="1"/>
</dbReference>
<dbReference type="EMBL" id="BARW01004306">
    <property type="protein sequence ID" value="GAI61706.1"/>
    <property type="molecule type" value="Genomic_DNA"/>
</dbReference>
<dbReference type="GO" id="GO:0006021">
    <property type="term" value="P:inositol biosynthetic process"/>
    <property type="evidence" value="ECO:0007669"/>
    <property type="project" value="TreeGrafter"/>
</dbReference>
<evidence type="ECO:0000313" key="1">
    <source>
        <dbReference type="EMBL" id="GAI61706.1"/>
    </source>
</evidence>
<dbReference type="Gene3D" id="3.40.50.720">
    <property type="entry name" value="NAD(P)-binding Rossmann-like Domain"/>
    <property type="match status" value="1"/>
</dbReference>
<dbReference type="InterPro" id="IPR036291">
    <property type="entry name" value="NAD(P)-bd_dom_sf"/>
</dbReference>
<proteinExistence type="predicted"/>
<dbReference type="PANTHER" id="PTHR43125:SF1">
    <property type="entry name" value="INOSITOL-3-PHOSPHATE SYNTHASE"/>
    <property type="match status" value="1"/>
</dbReference>
<dbReference type="GO" id="GO:0004512">
    <property type="term" value="F:inositol-3-phosphate synthase activity"/>
    <property type="evidence" value="ECO:0007669"/>
    <property type="project" value="TreeGrafter"/>
</dbReference>
<dbReference type="AlphaFoldDB" id="X1R3Q5"/>
<gene>
    <name evidence="1" type="ORF">S12H4_10194</name>
</gene>
<feature type="non-terminal residue" evidence="1">
    <location>
        <position position="140"/>
    </location>
</feature>
<comment type="caution">
    <text evidence="1">The sequence shown here is derived from an EMBL/GenBank/DDBJ whole genome shotgun (WGS) entry which is preliminary data.</text>
</comment>